<dbReference type="EMBL" id="CM035426">
    <property type="protein sequence ID" value="KAH7315463.1"/>
    <property type="molecule type" value="Genomic_DNA"/>
</dbReference>
<dbReference type="GO" id="GO:0051879">
    <property type="term" value="F:Hsp90 protein binding"/>
    <property type="evidence" value="ECO:0007669"/>
    <property type="project" value="TreeGrafter"/>
</dbReference>
<dbReference type="OMA" id="KYGSEEC"/>
<evidence type="ECO:0000256" key="3">
    <source>
        <dbReference type="PROSITE-ProRule" id="PRU00339"/>
    </source>
</evidence>
<evidence type="ECO:0000256" key="2">
    <source>
        <dbReference type="ARBA" id="ARBA00022803"/>
    </source>
</evidence>
<dbReference type="SMART" id="SM00028">
    <property type="entry name" value="TPR"/>
    <property type="match status" value="3"/>
</dbReference>
<dbReference type="SUPFAM" id="SSF48452">
    <property type="entry name" value="TPR-like"/>
    <property type="match status" value="1"/>
</dbReference>
<accession>A0A8T2SCX5</accession>
<organism evidence="5 6">
    <name type="scientific">Ceratopteris richardii</name>
    <name type="common">Triangle waterfern</name>
    <dbReference type="NCBI Taxonomy" id="49495"/>
    <lineage>
        <taxon>Eukaryota</taxon>
        <taxon>Viridiplantae</taxon>
        <taxon>Streptophyta</taxon>
        <taxon>Embryophyta</taxon>
        <taxon>Tracheophyta</taxon>
        <taxon>Polypodiopsida</taxon>
        <taxon>Polypodiidae</taxon>
        <taxon>Polypodiales</taxon>
        <taxon>Pteridineae</taxon>
        <taxon>Pteridaceae</taxon>
        <taxon>Parkerioideae</taxon>
        <taxon>Ceratopteris</taxon>
    </lineage>
</organism>
<reference evidence="5" key="1">
    <citation type="submission" date="2021-08" db="EMBL/GenBank/DDBJ databases">
        <title>WGS assembly of Ceratopteris richardii.</title>
        <authorList>
            <person name="Marchant D.B."/>
            <person name="Chen G."/>
            <person name="Jenkins J."/>
            <person name="Shu S."/>
            <person name="Leebens-Mack J."/>
            <person name="Grimwood J."/>
            <person name="Schmutz J."/>
            <person name="Soltis P."/>
            <person name="Soltis D."/>
            <person name="Chen Z.-H."/>
        </authorList>
    </citation>
    <scope>NUCLEOTIDE SEQUENCE</scope>
    <source>
        <strain evidence="5">Whitten #5841</strain>
        <tissue evidence="5">Leaf</tissue>
    </source>
</reference>
<keyword evidence="4" id="KW-0175">Coiled coil</keyword>
<sequence length="343" mass="38574">MAASSEEGAASLKEQGNSLFKAGNYLKAAAIYTQAIKADPSNAALYSNRSAAFLNLLKVTKALADAEMTIQLNPTWEKVPVIQSLFVMLFFSGYKYNYKRMSKKWQGYFRKGSALEAMDRLDEALAAYKEALQQNPKSTEVSTKIKKLSQSIRNNKKAKDRARANEEKSLNFAVLKSELGQKLNGETLVENVHKFFKDLFETSVKDWCANGGKLDARVYFYREKESESSQEKVVIVAVDKAFESPDTLSSCLTFLRQHATDTSSIAACLVVPKQCISFPQVWKGQGSRKWKHSQLDGFFIQLELCAFRRLWFIPCAMENGQPVCRAPEQLEVDSHAVIGPLFR</sequence>
<evidence type="ECO:0000256" key="4">
    <source>
        <dbReference type="SAM" id="Coils"/>
    </source>
</evidence>
<comment type="caution">
    <text evidence="5">The sequence shown here is derived from an EMBL/GenBank/DDBJ whole genome shotgun (WGS) entry which is preliminary data.</text>
</comment>
<evidence type="ECO:0000313" key="6">
    <source>
        <dbReference type="Proteomes" id="UP000825935"/>
    </source>
</evidence>
<dbReference type="PROSITE" id="PS50005">
    <property type="entry name" value="TPR"/>
    <property type="match status" value="2"/>
</dbReference>
<gene>
    <name evidence="5" type="ORF">KP509_21G050700</name>
</gene>
<evidence type="ECO:0000256" key="1">
    <source>
        <dbReference type="ARBA" id="ARBA00022737"/>
    </source>
</evidence>
<dbReference type="AlphaFoldDB" id="A0A8T2SCX5"/>
<dbReference type="Proteomes" id="UP000825935">
    <property type="component" value="Chromosome 21"/>
</dbReference>
<feature type="repeat" description="TPR" evidence="3">
    <location>
        <begin position="105"/>
        <end position="138"/>
    </location>
</feature>
<dbReference type="Pfam" id="PF00515">
    <property type="entry name" value="TPR_1"/>
    <property type="match status" value="1"/>
</dbReference>
<dbReference type="PANTHER" id="PTHR22904">
    <property type="entry name" value="TPR REPEAT CONTAINING PROTEIN"/>
    <property type="match status" value="1"/>
</dbReference>
<keyword evidence="6" id="KW-1185">Reference proteome</keyword>
<feature type="repeat" description="TPR" evidence="3">
    <location>
        <begin position="9"/>
        <end position="42"/>
    </location>
</feature>
<protein>
    <submittedName>
        <fullName evidence="5">Uncharacterized protein</fullName>
    </submittedName>
</protein>
<name>A0A8T2SCX5_CERRI</name>
<keyword evidence="2 3" id="KW-0802">TPR repeat</keyword>
<proteinExistence type="predicted"/>
<dbReference type="InterPro" id="IPR019734">
    <property type="entry name" value="TPR_rpt"/>
</dbReference>
<dbReference type="PANTHER" id="PTHR22904:SF523">
    <property type="entry name" value="STRESS-INDUCED-PHOSPHOPROTEIN 1"/>
    <property type="match status" value="1"/>
</dbReference>
<dbReference type="Gene3D" id="1.25.40.10">
    <property type="entry name" value="Tetratricopeptide repeat domain"/>
    <property type="match status" value="1"/>
</dbReference>
<dbReference type="OrthoDB" id="2423701at2759"/>
<dbReference type="InterPro" id="IPR011990">
    <property type="entry name" value="TPR-like_helical_dom_sf"/>
</dbReference>
<feature type="coiled-coil region" evidence="4">
    <location>
        <begin position="114"/>
        <end position="165"/>
    </location>
</feature>
<dbReference type="Pfam" id="PF13432">
    <property type="entry name" value="TPR_16"/>
    <property type="match status" value="1"/>
</dbReference>
<keyword evidence="1" id="KW-0677">Repeat</keyword>
<evidence type="ECO:0000313" key="5">
    <source>
        <dbReference type="EMBL" id="KAH7315463.1"/>
    </source>
</evidence>